<sequence>MKIEKISENQIKFTLTKSDLTERDIRIEDLTKTNEKTNALFKEIMEQAMKEYGFHTKDAPLMVEAVPAAMDGIMIIVTKLQDDKNNKKDTKLNMIKQSKELNRFKRKSLDTFEKESKPDDSTILIYSFKNIDDVTNACERVQDIFNGISSLYKYDDKYFLIIQNDASKSPSDLSDIELMVSEYGEKHISTSISKYFLMEHGEKLIENKAVSLLSTSFV</sequence>
<comment type="caution">
    <text evidence="2">The sequence shown here is derived from an EMBL/GenBank/DDBJ whole genome shotgun (WGS) entry which is preliminary data.</text>
</comment>
<evidence type="ECO:0000313" key="2">
    <source>
        <dbReference type="EMBL" id="MBO8434129.1"/>
    </source>
</evidence>
<evidence type="ECO:0000256" key="1">
    <source>
        <dbReference type="ARBA" id="ARBA00005397"/>
    </source>
</evidence>
<reference evidence="2" key="2">
    <citation type="journal article" date="2021" name="PeerJ">
        <title>Extensive microbial diversity within the chicken gut microbiome revealed by metagenomics and culture.</title>
        <authorList>
            <person name="Gilroy R."/>
            <person name="Ravi A."/>
            <person name="Getino M."/>
            <person name="Pursley I."/>
            <person name="Horton D.L."/>
            <person name="Alikhan N.F."/>
            <person name="Baker D."/>
            <person name="Gharbi K."/>
            <person name="Hall N."/>
            <person name="Watson M."/>
            <person name="Adriaenssens E.M."/>
            <person name="Foster-Nyarko E."/>
            <person name="Jarju S."/>
            <person name="Secka A."/>
            <person name="Antonio M."/>
            <person name="Oren A."/>
            <person name="Chaudhuri R.R."/>
            <person name="La Ragione R."/>
            <person name="Hildebrand F."/>
            <person name="Pallen M.J."/>
        </authorList>
    </citation>
    <scope>NUCLEOTIDE SEQUENCE</scope>
    <source>
        <strain evidence="2">F6-4510</strain>
    </source>
</reference>
<accession>A0A9D9DZ94</accession>
<dbReference type="Gene3D" id="3.30.70.1950">
    <property type="match status" value="1"/>
</dbReference>
<dbReference type="Pfam" id="PF05389">
    <property type="entry name" value="MecA"/>
    <property type="match status" value="1"/>
</dbReference>
<dbReference type="EMBL" id="JADIMX010000043">
    <property type="protein sequence ID" value="MBO8434129.1"/>
    <property type="molecule type" value="Genomic_DNA"/>
</dbReference>
<gene>
    <name evidence="2" type="ORF">IAC55_02240</name>
</gene>
<dbReference type="Proteomes" id="UP000823611">
    <property type="component" value="Unassembled WGS sequence"/>
</dbReference>
<dbReference type="AlphaFoldDB" id="A0A9D9DZ94"/>
<name>A0A9D9DZ94_9FIRM</name>
<dbReference type="PANTHER" id="PTHR39161:SF1">
    <property type="entry name" value="ADAPTER PROTEIN MECA 1"/>
    <property type="match status" value="1"/>
</dbReference>
<dbReference type="InterPro" id="IPR008681">
    <property type="entry name" value="Neg-reg_MecA"/>
</dbReference>
<protein>
    <submittedName>
        <fullName evidence="2">Adaptor protein MecA</fullName>
    </submittedName>
</protein>
<evidence type="ECO:0000313" key="3">
    <source>
        <dbReference type="Proteomes" id="UP000823611"/>
    </source>
</evidence>
<reference evidence="2" key="1">
    <citation type="submission" date="2020-10" db="EMBL/GenBank/DDBJ databases">
        <authorList>
            <person name="Gilroy R."/>
        </authorList>
    </citation>
    <scope>NUCLEOTIDE SEQUENCE</scope>
    <source>
        <strain evidence="2">F6-4510</strain>
    </source>
</reference>
<dbReference type="InterPro" id="IPR038471">
    <property type="entry name" value="MecA_C_sf"/>
</dbReference>
<dbReference type="PANTHER" id="PTHR39161">
    <property type="entry name" value="ADAPTER PROTEIN MECA"/>
    <property type="match status" value="1"/>
</dbReference>
<organism evidence="2 3">
    <name type="scientific">Candidatus Fimicola merdigallinarum</name>
    <dbReference type="NCBI Taxonomy" id="2840819"/>
    <lineage>
        <taxon>Bacteria</taxon>
        <taxon>Bacillati</taxon>
        <taxon>Bacillota</taxon>
        <taxon>Clostridia</taxon>
        <taxon>Lachnospirales</taxon>
        <taxon>Lachnospiraceae</taxon>
        <taxon>Lachnospiraceae incertae sedis</taxon>
        <taxon>Candidatus Fimicola</taxon>
    </lineage>
</organism>
<proteinExistence type="inferred from homology"/>
<comment type="similarity">
    <text evidence="1">Belongs to the MecA family.</text>
</comment>